<dbReference type="GO" id="GO:0016491">
    <property type="term" value="F:oxidoreductase activity"/>
    <property type="evidence" value="ECO:0007669"/>
    <property type="project" value="InterPro"/>
</dbReference>
<dbReference type="InterPro" id="IPR016162">
    <property type="entry name" value="Ald_DH_N"/>
</dbReference>
<evidence type="ECO:0000259" key="1">
    <source>
        <dbReference type="Pfam" id="PF00171"/>
    </source>
</evidence>
<name>A0A6J6EBY6_9ZZZZ</name>
<dbReference type="InterPro" id="IPR015590">
    <property type="entry name" value="Aldehyde_DH_dom"/>
</dbReference>
<accession>A0A6J6EBY6</accession>
<reference evidence="2" key="1">
    <citation type="submission" date="2020-05" db="EMBL/GenBank/DDBJ databases">
        <authorList>
            <person name="Chiriac C."/>
            <person name="Salcher M."/>
            <person name="Ghai R."/>
            <person name="Kavagutti S V."/>
        </authorList>
    </citation>
    <scope>NUCLEOTIDE SEQUENCE</scope>
</reference>
<dbReference type="Pfam" id="PF00171">
    <property type="entry name" value="Aldedh"/>
    <property type="match status" value="1"/>
</dbReference>
<protein>
    <submittedName>
        <fullName evidence="2">Unannotated protein</fullName>
    </submittedName>
</protein>
<feature type="domain" description="Aldehyde dehydrogenase" evidence="1">
    <location>
        <begin position="31"/>
        <end position="247"/>
    </location>
</feature>
<organism evidence="2">
    <name type="scientific">freshwater metagenome</name>
    <dbReference type="NCBI Taxonomy" id="449393"/>
    <lineage>
        <taxon>unclassified sequences</taxon>
        <taxon>metagenomes</taxon>
        <taxon>ecological metagenomes</taxon>
    </lineage>
</organism>
<sequence>MTSRLDVKKTYKLFIGGAFPRSESGRSYPIPNANSAIAHPAQASRKDLREAVMAAHEAASSWASATGYNRSQILYRIAEIMEGRREQFESEIVELTKVTRAKAKAEVDEAIDLWVWYAGWCDKIDSLAGSNNPINGPYYNFTSPEPVGVVGIFAEEESALLGVVRTLAPALAGGNSAVLIASEKYPLPAITLAEVFATSDVPKGVVNVLTGIRTELAPWLASHMEVDAMDISGIGSTPAAKKLKSELRLQAVENLKRIADFGTQTSPDRITALMEAKTIWHPIGI</sequence>
<gene>
    <name evidence="2" type="ORF">UFOPK1650_00874</name>
</gene>
<dbReference type="PANTHER" id="PTHR11699">
    <property type="entry name" value="ALDEHYDE DEHYDROGENASE-RELATED"/>
    <property type="match status" value="1"/>
</dbReference>
<dbReference type="AlphaFoldDB" id="A0A6J6EBY6"/>
<proteinExistence type="predicted"/>
<dbReference type="EMBL" id="CAEZTJ010000141">
    <property type="protein sequence ID" value="CAB4574000.1"/>
    <property type="molecule type" value="Genomic_DNA"/>
</dbReference>
<evidence type="ECO:0000313" key="2">
    <source>
        <dbReference type="EMBL" id="CAB4574000.1"/>
    </source>
</evidence>
<dbReference type="SUPFAM" id="SSF53720">
    <property type="entry name" value="ALDH-like"/>
    <property type="match status" value="1"/>
</dbReference>
<dbReference type="InterPro" id="IPR016161">
    <property type="entry name" value="Ald_DH/histidinol_DH"/>
</dbReference>
<dbReference type="Gene3D" id="3.40.605.10">
    <property type="entry name" value="Aldehyde Dehydrogenase, Chain A, domain 1"/>
    <property type="match status" value="1"/>
</dbReference>